<name>A0A4U5PID6_STECR</name>
<reference evidence="3 4" key="2">
    <citation type="journal article" date="2019" name="G3 (Bethesda)">
        <title>Hybrid Assembly of the Genome of the Entomopathogenic Nematode Steinernema carpocapsae Identifies the X-Chromosome.</title>
        <authorList>
            <person name="Serra L."/>
            <person name="Macchietto M."/>
            <person name="Macias-Munoz A."/>
            <person name="McGill C.J."/>
            <person name="Rodriguez I.M."/>
            <person name="Rodriguez B."/>
            <person name="Murad R."/>
            <person name="Mortazavi A."/>
        </authorList>
    </citation>
    <scope>NUCLEOTIDE SEQUENCE [LARGE SCALE GENOMIC DNA]</scope>
    <source>
        <strain evidence="3 4">ALL</strain>
    </source>
</reference>
<dbReference type="InterPro" id="IPR036915">
    <property type="entry name" value="Cyclin-like_sf"/>
</dbReference>
<dbReference type="Gene3D" id="1.10.472.10">
    <property type="entry name" value="Cyclin-like"/>
    <property type="match status" value="2"/>
</dbReference>
<comment type="caution">
    <text evidence="3">The sequence shown here is derived from an EMBL/GenBank/DDBJ whole genome shotgun (WGS) entry which is preliminary data.</text>
</comment>
<dbReference type="SUPFAM" id="SSF47954">
    <property type="entry name" value="Cyclin-like"/>
    <property type="match status" value="2"/>
</dbReference>
<dbReference type="InterPro" id="IPR043198">
    <property type="entry name" value="Cyclin/Ssn8"/>
</dbReference>
<sequence length="322" mass="36163">MAAFLFSEAQLRSDLPSFASGFSLEEEEAARIHAGSFIIDLVRRLNRKGGAQLAESEIAVAMIFVHRFFTRHSMSVFDFRDVAAISVFVAAKAANKQRTLDRLVADWWRMKFPGQEYLEKTVMRQLEAIFVQLETLLEATLQFELEVLVPHLFVANTLKKLGACKIVKATAYYYATDLLHITHWCLTYTSQELALVAIRVAFDSVGLEFPKNGAAAWVAQLAPSLDEATLGRLANRFRSKLTETRAWIPNISSLTFAAINGLRLDALKMESERQLKLVPRVAKESGSSQLNASVTSEEPATPRPSTPREPRIFRENGRRVIM</sequence>
<dbReference type="PANTHER" id="PTHR10026">
    <property type="entry name" value="CYCLIN"/>
    <property type="match status" value="1"/>
</dbReference>
<protein>
    <submittedName>
        <fullName evidence="3">Uncharacterized protein</fullName>
    </submittedName>
</protein>
<feature type="region of interest" description="Disordered" evidence="2">
    <location>
        <begin position="280"/>
        <end position="322"/>
    </location>
</feature>
<dbReference type="GO" id="GO:0016538">
    <property type="term" value="F:cyclin-dependent protein serine/threonine kinase regulator activity"/>
    <property type="evidence" value="ECO:0007669"/>
    <property type="project" value="InterPro"/>
</dbReference>
<feature type="compositionally biased region" description="Polar residues" evidence="2">
    <location>
        <begin position="285"/>
        <end position="298"/>
    </location>
</feature>
<dbReference type="STRING" id="34508.A0A4U5PID6"/>
<evidence type="ECO:0000313" key="4">
    <source>
        <dbReference type="Proteomes" id="UP000298663"/>
    </source>
</evidence>
<dbReference type="EMBL" id="AZBU02000002">
    <property type="protein sequence ID" value="TKR96310.1"/>
    <property type="molecule type" value="Genomic_DNA"/>
</dbReference>
<dbReference type="AlphaFoldDB" id="A0A4U5PID6"/>
<gene>
    <name evidence="3" type="ORF">L596_010349</name>
</gene>
<proteinExistence type="predicted"/>
<evidence type="ECO:0000313" key="3">
    <source>
        <dbReference type="EMBL" id="TKR96310.1"/>
    </source>
</evidence>
<dbReference type="Proteomes" id="UP000298663">
    <property type="component" value="Unassembled WGS sequence"/>
</dbReference>
<evidence type="ECO:0000256" key="1">
    <source>
        <dbReference type="ARBA" id="ARBA00023127"/>
    </source>
</evidence>
<keyword evidence="1" id="KW-0195">Cyclin</keyword>
<dbReference type="Pfam" id="PF21797">
    <property type="entry name" value="CycT2-like_C"/>
    <property type="match status" value="1"/>
</dbReference>
<organism evidence="3 4">
    <name type="scientific">Steinernema carpocapsae</name>
    <name type="common">Entomopathogenic nematode</name>
    <dbReference type="NCBI Taxonomy" id="34508"/>
    <lineage>
        <taxon>Eukaryota</taxon>
        <taxon>Metazoa</taxon>
        <taxon>Ecdysozoa</taxon>
        <taxon>Nematoda</taxon>
        <taxon>Chromadorea</taxon>
        <taxon>Rhabditida</taxon>
        <taxon>Tylenchina</taxon>
        <taxon>Panagrolaimomorpha</taxon>
        <taxon>Strongyloidoidea</taxon>
        <taxon>Steinernematidae</taxon>
        <taxon>Steinernema</taxon>
    </lineage>
</organism>
<reference evidence="3 4" key="1">
    <citation type="journal article" date="2015" name="Genome Biol.">
        <title>Comparative genomics of Steinernema reveals deeply conserved gene regulatory networks.</title>
        <authorList>
            <person name="Dillman A.R."/>
            <person name="Macchietto M."/>
            <person name="Porter C.F."/>
            <person name="Rogers A."/>
            <person name="Williams B."/>
            <person name="Antoshechkin I."/>
            <person name="Lee M.M."/>
            <person name="Goodwin Z."/>
            <person name="Lu X."/>
            <person name="Lewis E.E."/>
            <person name="Goodrich-Blair H."/>
            <person name="Stock S.P."/>
            <person name="Adams B.J."/>
            <person name="Sternberg P.W."/>
            <person name="Mortazavi A."/>
        </authorList>
    </citation>
    <scope>NUCLEOTIDE SEQUENCE [LARGE SCALE GENOMIC DNA]</scope>
    <source>
        <strain evidence="3 4">ALL</strain>
    </source>
</reference>
<accession>A0A4U5PID6</accession>
<dbReference type="OrthoDB" id="25002at2759"/>
<dbReference type="GO" id="GO:0006357">
    <property type="term" value="P:regulation of transcription by RNA polymerase II"/>
    <property type="evidence" value="ECO:0007669"/>
    <property type="project" value="InterPro"/>
</dbReference>
<evidence type="ECO:0000256" key="2">
    <source>
        <dbReference type="SAM" id="MobiDB-lite"/>
    </source>
</evidence>
<keyword evidence="4" id="KW-1185">Reference proteome</keyword>
<feature type="compositionally biased region" description="Basic and acidic residues" evidence="2">
    <location>
        <begin position="306"/>
        <end position="322"/>
    </location>
</feature>